<gene>
    <name evidence="1" type="ORF">ABQJ54_08075</name>
</gene>
<dbReference type="RefSeq" id="WP_367853784.1">
    <property type="nucleotide sequence ID" value="NZ_JBFOHK010000002.1"/>
</dbReference>
<reference evidence="1 2" key="1">
    <citation type="submission" date="2024-06" db="EMBL/GenBank/DDBJ databases">
        <authorList>
            <person name="Woo H."/>
        </authorList>
    </citation>
    <scope>NUCLEOTIDE SEQUENCE [LARGE SCALE GENOMIC DNA]</scope>
    <source>
        <strain evidence="1 2">Si-c</strain>
    </source>
</reference>
<evidence type="ECO:0000313" key="1">
    <source>
        <dbReference type="EMBL" id="MEW9571706.1"/>
    </source>
</evidence>
<dbReference type="InterPro" id="IPR018715">
    <property type="entry name" value="DUF2239"/>
</dbReference>
<evidence type="ECO:0000313" key="2">
    <source>
        <dbReference type="Proteomes" id="UP001556220"/>
    </source>
</evidence>
<accession>A0ABV3QDZ7</accession>
<dbReference type="EMBL" id="JBFOHK010000002">
    <property type="protein sequence ID" value="MEW9571706.1"/>
    <property type="molecule type" value="Genomic_DNA"/>
</dbReference>
<organism evidence="1 2">
    <name type="scientific">Rhodanobacter lycopersici</name>
    <dbReference type="NCBI Taxonomy" id="3162487"/>
    <lineage>
        <taxon>Bacteria</taxon>
        <taxon>Pseudomonadati</taxon>
        <taxon>Pseudomonadota</taxon>
        <taxon>Gammaproteobacteria</taxon>
        <taxon>Lysobacterales</taxon>
        <taxon>Rhodanobacteraceae</taxon>
        <taxon>Rhodanobacter</taxon>
    </lineage>
</organism>
<protein>
    <submittedName>
        <fullName evidence="1">DUF2239 family protein</fullName>
    </submittedName>
</protein>
<comment type="caution">
    <text evidence="1">The sequence shown here is derived from an EMBL/GenBank/DDBJ whole genome shotgun (WGS) entry which is preliminary data.</text>
</comment>
<proteinExistence type="predicted"/>
<sequence>MSSPDNSSCTAFDGHVLIASGALAEVALAVKRLLDRHPARTPLILDDATGQPVEVDFRGSADEVLARLQPAASDEAPRGAGRPRLGVVAREVTLLPRHWYWLNSQPGGASATLRRLVEEARRNGSAKDRARLAGEAADRFMRVVAGDLAGYEEASRALWRGDRDAFNRHTRGWPKDVREHARRLAAIARDAQAEAG</sequence>
<name>A0ABV3QDZ7_9GAMM</name>
<dbReference type="Proteomes" id="UP001556220">
    <property type="component" value="Unassembled WGS sequence"/>
</dbReference>
<dbReference type="Pfam" id="PF09998">
    <property type="entry name" value="DUF2239"/>
    <property type="match status" value="1"/>
</dbReference>
<keyword evidence="2" id="KW-1185">Reference proteome</keyword>